<proteinExistence type="predicted"/>
<dbReference type="Gene3D" id="3.40.50.720">
    <property type="entry name" value="NAD(P)-binding Rossmann-like Domain"/>
    <property type="match status" value="1"/>
</dbReference>
<dbReference type="Pfam" id="PF01370">
    <property type="entry name" value="Epimerase"/>
    <property type="match status" value="2"/>
</dbReference>
<dbReference type="InterPro" id="IPR051783">
    <property type="entry name" value="NAD(P)-dependent_oxidoreduct"/>
</dbReference>
<comment type="caution">
    <text evidence="2">The sequence shown here is derived from an EMBL/GenBank/DDBJ whole genome shotgun (WGS) entry which is preliminary data.</text>
</comment>
<dbReference type="PANTHER" id="PTHR48079">
    <property type="entry name" value="PROTEIN YEEZ"/>
    <property type="match status" value="1"/>
</dbReference>
<dbReference type="EMBL" id="JAFFJS010000001">
    <property type="protein sequence ID" value="MBM9432544.1"/>
    <property type="molecule type" value="Genomic_DNA"/>
</dbReference>
<organism evidence="2 3">
    <name type="scientific">Flaviflexus equikiangi</name>
    <dbReference type="NCBI Taxonomy" id="2758573"/>
    <lineage>
        <taxon>Bacteria</taxon>
        <taxon>Bacillati</taxon>
        <taxon>Actinomycetota</taxon>
        <taxon>Actinomycetes</taxon>
        <taxon>Actinomycetales</taxon>
        <taxon>Actinomycetaceae</taxon>
        <taxon>Flaviflexus</taxon>
    </lineage>
</organism>
<reference evidence="3" key="1">
    <citation type="submission" date="2021-02" db="EMBL/GenBank/DDBJ databases">
        <title>Leucobacter sp. CX169.</title>
        <authorList>
            <person name="Cheng Y."/>
        </authorList>
    </citation>
    <scope>NUCLEOTIDE SEQUENCE [LARGE SCALE GENOMIC DNA]</scope>
    <source>
        <strain evidence="3">JY899</strain>
    </source>
</reference>
<dbReference type="Proteomes" id="UP000705983">
    <property type="component" value="Unassembled WGS sequence"/>
</dbReference>
<accession>A0ABS2TD17</accession>
<sequence>MKVLILGGTGFLSRETARSFLRAGHDVTCAARGVSGTPPEGAVFVRWDRDEGTTLEIPTPDVVIDVATNPDHVARALGQFPDARWIYISTISVYPVVTEPAGTPETTPVCEPATSGDYGRLKVACENLVRASNHVIVRPGLIVGPGDPTGRFTYWPARIDQASADGMPYIAPGEPDEWVQWIDVRDLADWCVVLAGSTITGTFDAVGPAVTRDEFLIELSTIAHPTPVWLSAAELSRHDISFWAGDRAIPLWIPVAEMAGLMARDHRPAESAGLRTRPLAVTARDTLSWHHAGGPASGLTRAEELAVLAELGHITPGSQP</sequence>
<dbReference type="SUPFAM" id="SSF51735">
    <property type="entry name" value="NAD(P)-binding Rossmann-fold domains"/>
    <property type="match status" value="1"/>
</dbReference>
<keyword evidence="3" id="KW-1185">Reference proteome</keyword>
<protein>
    <submittedName>
        <fullName evidence="2">NAD-dependent epimerase/dehydratase family protein</fullName>
    </submittedName>
</protein>
<dbReference type="PANTHER" id="PTHR48079:SF6">
    <property type="entry name" value="NAD(P)-BINDING DOMAIN-CONTAINING PROTEIN-RELATED"/>
    <property type="match status" value="1"/>
</dbReference>
<name>A0ABS2TD17_9ACTO</name>
<dbReference type="RefSeq" id="WP_187996059.1">
    <property type="nucleotide sequence ID" value="NZ_JACEXG010000001.1"/>
</dbReference>
<feature type="domain" description="NAD-dependent epimerase/dehydratase" evidence="1">
    <location>
        <begin position="3"/>
        <end position="75"/>
    </location>
</feature>
<dbReference type="InterPro" id="IPR036291">
    <property type="entry name" value="NAD(P)-bd_dom_sf"/>
</dbReference>
<feature type="domain" description="NAD-dependent epimerase/dehydratase" evidence="1">
    <location>
        <begin position="80"/>
        <end position="195"/>
    </location>
</feature>
<evidence type="ECO:0000313" key="3">
    <source>
        <dbReference type="Proteomes" id="UP000705983"/>
    </source>
</evidence>
<dbReference type="InterPro" id="IPR001509">
    <property type="entry name" value="Epimerase_deHydtase"/>
</dbReference>
<evidence type="ECO:0000313" key="2">
    <source>
        <dbReference type="EMBL" id="MBM9432544.1"/>
    </source>
</evidence>
<evidence type="ECO:0000259" key="1">
    <source>
        <dbReference type="Pfam" id="PF01370"/>
    </source>
</evidence>
<gene>
    <name evidence="2" type="ORF">JVW63_02345</name>
</gene>